<dbReference type="EMBL" id="CAJPDT010000118">
    <property type="protein sequence ID" value="CAF9939405.1"/>
    <property type="molecule type" value="Genomic_DNA"/>
</dbReference>
<protein>
    <recommendedName>
        <fullName evidence="2">Alpha/beta hydrolase fold-3 domain-containing protein</fullName>
    </recommendedName>
</protein>
<dbReference type="PANTHER" id="PTHR48081:SF8">
    <property type="entry name" value="ALPHA_BETA HYDROLASE FOLD-3 DOMAIN-CONTAINING PROTEIN-RELATED"/>
    <property type="match status" value="1"/>
</dbReference>
<accession>A0A8H3J2A1</accession>
<dbReference type="GO" id="GO:0016787">
    <property type="term" value="F:hydrolase activity"/>
    <property type="evidence" value="ECO:0007669"/>
    <property type="project" value="UniProtKB-KW"/>
</dbReference>
<evidence type="ECO:0000313" key="3">
    <source>
        <dbReference type="EMBL" id="CAF9939405.1"/>
    </source>
</evidence>
<dbReference type="InterPro" id="IPR013094">
    <property type="entry name" value="AB_hydrolase_3"/>
</dbReference>
<reference evidence="3" key="1">
    <citation type="submission" date="2021-03" db="EMBL/GenBank/DDBJ databases">
        <authorList>
            <person name="Tagirdzhanova G."/>
        </authorList>
    </citation>
    <scope>NUCLEOTIDE SEQUENCE</scope>
</reference>
<gene>
    <name evidence="3" type="ORF">IMSHALPRED_001330</name>
</gene>
<feature type="domain" description="Alpha/beta hydrolase fold-3" evidence="2">
    <location>
        <begin position="4"/>
        <end position="121"/>
    </location>
</feature>
<dbReference type="AlphaFoldDB" id="A0A8H3J2A1"/>
<evidence type="ECO:0000313" key="4">
    <source>
        <dbReference type="Proteomes" id="UP000664534"/>
    </source>
</evidence>
<dbReference type="OrthoDB" id="2152029at2759"/>
<name>A0A8H3J2A1_9LECA</name>
<proteinExistence type="predicted"/>
<keyword evidence="1" id="KW-0378">Hydrolase</keyword>
<dbReference type="InterPro" id="IPR029058">
    <property type="entry name" value="AB_hydrolase_fold"/>
</dbReference>
<dbReference type="Gene3D" id="3.40.50.1820">
    <property type="entry name" value="alpha/beta hydrolase"/>
    <property type="match status" value="1"/>
</dbReference>
<keyword evidence="4" id="KW-1185">Reference proteome</keyword>
<dbReference type="SUPFAM" id="SSF53474">
    <property type="entry name" value="alpha/beta-Hydrolases"/>
    <property type="match status" value="1"/>
</dbReference>
<dbReference type="Pfam" id="PF07859">
    <property type="entry name" value="Abhydrolase_3"/>
    <property type="match status" value="1"/>
</dbReference>
<organism evidence="3 4">
    <name type="scientific">Imshaugia aleurites</name>
    <dbReference type="NCBI Taxonomy" id="172621"/>
    <lineage>
        <taxon>Eukaryota</taxon>
        <taxon>Fungi</taxon>
        <taxon>Dikarya</taxon>
        <taxon>Ascomycota</taxon>
        <taxon>Pezizomycotina</taxon>
        <taxon>Lecanoromycetes</taxon>
        <taxon>OSLEUM clade</taxon>
        <taxon>Lecanoromycetidae</taxon>
        <taxon>Lecanorales</taxon>
        <taxon>Lecanorineae</taxon>
        <taxon>Parmeliaceae</taxon>
        <taxon>Imshaugia</taxon>
    </lineage>
</organism>
<dbReference type="Proteomes" id="UP000664534">
    <property type="component" value="Unassembled WGS sequence"/>
</dbReference>
<sequence length="140" mass="15434">MAVPAARIVAVGDSAGGHLVLSMLVSLHQRSSLPKLEGAMLFSPWLSLHHTPITNAETDVISAPFLRATSRRFRGPARADKNKTIVDPLLEFLDPHPETDWDAVLPSWLWVSAGTNEIMFDGLVTWTQALEKRLGRERVG</sequence>
<dbReference type="PANTHER" id="PTHR48081">
    <property type="entry name" value="AB HYDROLASE SUPERFAMILY PROTEIN C4A8.06C"/>
    <property type="match status" value="1"/>
</dbReference>
<dbReference type="InterPro" id="IPR050300">
    <property type="entry name" value="GDXG_lipolytic_enzyme"/>
</dbReference>
<comment type="caution">
    <text evidence="3">The sequence shown here is derived from an EMBL/GenBank/DDBJ whole genome shotgun (WGS) entry which is preliminary data.</text>
</comment>
<evidence type="ECO:0000259" key="2">
    <source>
        <dbReference type="Pfam" id="PF07859"/>
    </source>
</evidence>
<evidence type="ECO:0000256" key="1">
    <source>
        <dbReference type="ARBA" id="ARBA00022801"/>
    </source>
</evidence>